<comment type="function">
    <text evidence="8">Nucleotidyltransferase involved in the post-translational modification of proteins. It can catalyze the addition of adenosine monophosphate (AMP) or uridine monophosphate (UMP) to a protein, resulting in modifications known as AMPylation and UMPylation.</text>
</comment>
<organism evidence="9 10">
    <name type="scientific">Neobacillus kokaensis</name>
    <dbReference type="NCBI Taxonomy" id="2759023"/>
    <lineage>
        <taxon>Bacteria</taxon>
        <taxon>Bacillati</taxon>
        <taxon>Bacillota</taxon>
        <taxon>Bacilli</taxon>
        <taxon>Bacillales</taxon>
        <taxon>Bacillaceae</taxon>
        <taxon>Neobacillus</taxon>
    </lineage>
</organism>
<evidence type="ECO:0000256" key="3">
    <source>
        <dbReference type="ARBA" id="ARBA00022695"/>
    </source>
</evidence>
<keyword evidence="3 8" id="KW-0548">Nucleotidyltransferase</keyword>
<feature type="binding site" evidence="8">
    <location>
        <position position="92"/>
    </location>
    <ligand>
        <name>ATP</name>
        <dbReference type="ChEBI" id="CHEBI:30616"/>
    </ligand>
</feature>
<evidence type="ECO:0000256" key="4">
    <source>
        <dbReference type="ARBA" id="ARBA00022723"/>
    </source>
</evidence>
<evidence type="ECO:0000313" key="9">
    <source>
        <dbReference type="EMBL" id="GHI00747.1"/>
    </source>
</evidence>
<gene>
    <name evidence="8" type="primary">ydiU</name>
    <name evidence="8" type="synonym">selO</name>
    <name evidence="9" type="ORF">AM1BK_42890</name>
</gene>
<comment type="cofactor">
    <cofactor evidence="8">
        <name>Mg(2+)</name>
        <dbReference type="ChEBI" id="CHEBI:18420"/>
    </cofactor>
    <cofactor evidence="8">
        <name>Mn(2+)</name>
        <dbReference type="ChEBI" id="CHEBI:29035"/>
    </cofactor>
</comment>
<feature type="binding site" evidence="8">
    <location>
        <position position="252"/>
    </location>
    <ligand>
        <name>Mg(2+)</name>
        <dbReference type="ChEBI" id="CHEBI:18420"/>
    </ligand>
</feature>
<protein>
    <recommendedName>
        <fullName evidence="8">Protein nucleotidyltransferase YdiU</fullName>
        <ecNumber evidence="8">2.7.7.-</ecNumber>
    </recommendedName>
    <alternativeName>
        <fullName evidence="8">Protein adenylyltransferase YdiU</fullName>
        <ecNumber evidence="8">2.7.7.108</ecNumber>
    </alternativeName>
    <alternativeName>
        <fullName evidence="8">Protein uridylyltransferase YdiU</fullName>
        <ecNumber evidence="8">2.7.7.-</ecNumber>
    </alternativeName>
</protein>
<proteinExistence type="inferred from homology"/>
<comment type="similarity">
    <text evidence="1 8">Belongs to the SELO family.</text>
</comment>
<feature type="active site" description="Proton acceptor" evidence="8">
    <location>
        <position position="251"/>
    </location>
</feature>
<feature type="binding site" evidence="8">
    <location>
        <position position="182"/>
    </location>
    <ligand>
        <name>ATP</name>
        <dbReference type="ChEBI" id="CHEBI:30616"/>
    </ligand>
</feature>
<comment type="catalytic activity">
    <reaction evidence="8">
        <text>L-seryl-[protein] + ATP = 3-O-(5'-adenylyl)-L-seryl-[protein] + diphosphate</text>
        <dbReference type="Rhea" id="RHEA:58120"/>
        <dbReference type="Rhea" id="RHEA-COMP:9863"/>
        <dbReference type="Rhea" id="RHEA-COMP:15073"/>
        <dbReference type="ChEBI" id="CHEBI:29999"/>
        <dbReference type="ChEBI" id="CHEBI:30616"/>
        <dbReference type="ChEBI" id="CHEBI:33019"/>
        <dbReference type="ChEBI" id="CHEBI:142516"/>
        <dbReference type="EC" id="2.7.7.108"/>
    </reaction>
</comment>
<evidence type="ECO:0000256" key="7">
    <source>
        <dbReference type="ARBA" id="ARBA00022842"/>
    </source>
</evidence>
<keyword evidence="8" id="KW-0464">Manganese</keyword>
<dbReference type="Proteomes" id="UP000637074">
    <property type="component" value="Unassembled WGS sequence"/>
</dbReference>
<comment type="catalytic activity">
    <reaction evidence="8">
        <text>L-tyrosyl-[protein] + ATP = O-(5'-adenylyl)-L-tyrosyl-[protein] + diphosphate</text>
        <dbReference type="Rhea" id="RHEA:54288"/>
        <dbReference type="Rhea" id="RHEA-COMP:10136"/>
        <dbReference type="Rhea" id="RHEA-COMP:13846"/>
        <dbReference type="ChEBI" id="CHEBI:30616"/>
        <dbReference type="ChEBI" id="CHEBI:33019"/>
        <dbReference type="ChEBI" id="CHEBI:46858"/>
        <dbReference type="ChEBI" id="CHEBI:83624"/>
        <dbReference type="EC" id="2.7.7.108"/>
    </reaction>
</comment>
<comment type="catalytic activity">
    <reaction evidence="8">
        <text>L-histidyl-[protein] + UTP = N(tele)-(5'-uridylyl)-L-histidyl-[protein] + diphosphate</text>
        <dbReference type="Rhea" id="RHEA:83891"/>
        <dbReference type="Rhea" id="RHEA-COMP:9745"/>
        <dbReference type="Rhea" id="RHEA-COMP:20239"/>
        <dbReference type="ChEBI" id="CHEBI:29979"/>
        <dbReference type="ChEBI" id="CHEBI:33019"/>
        <dbReference type="ChEBI" id="CHEBI:46398"/>
        <dbReference type="ChEBI" id="CHEBI:233474"/>
    </reaction>
</comment>
<evidence type="ECO:0000256" key="8">
    <source>
        <dbReference type="HAMAP-Rule" id="MF_00692"/>
    </source>
</evidence>
<keyword evidence="5 8" id="KW-0547">Nucleotide-binding</keyword>
<comment type="catalytic activity">
    <reaction evidence="8">
        <text>L-tyrosyl-[protein] + UTP = O-(5'-uridylyl)-L-tyrosyl-[protein] + diphosphate</text>
        <dbReference type="Rhea" id="RHEA:83887"/>
        <dbReference type="Rhea" id="RHEA-COMP:10136"/>
        <dbReference type="Rhea" id="RHEA-COMP:20238"/>
        <dbReference type="ChEBI" id="CHEBI:33019"/>
        <dbReference type="ChEBI" id="CHEBI:46398"/>
        <dbReference type="ChEBI" id="CHEBI:46858"/>
        <dbReference type="ChEBI" id="CHEBI:90602"/>
    </reaction>
</comment>
<feature type="binding site" evidence="8">
    <location>
        <position position="112"/>
    </location>
    <ligand>
        <name>ATP</name>
        <dbReference type="ChEBI" id="CHEBI:30616"/>
    </ligand>
</feature>
<dbReference type="EC" id="2.7.7.108" evidence="8"/>
<keyword evidence="7 8" id="KW-0460">Magnesium</keyword>
<dbReference type="InterPro" id="IPR003846">
    <property type="entry name" value="SelO"/>
</dbReference>
<dbReference type="HAMAP" id="MF_00692">
    <property type="entry name" value="SelO"/>
    <property type="match status" value="1"/>
</dbReference>
<evidence type="ECO:0000256" key="5">
    <source>
        <dbReference type="ARBA" id="ARBA00022741"/>
    </source>
</evidence>
<dbReference type="RefSeq" id="WP_191276400.1">
    <property type="nucleotide sequence ID" value="NZ_BNDS01000027.1"/>
</dbReference>
<feature type="binding site" evidence="8">
    <location>
        <position position="261"/>
    </location>
    <ligand>
        <name>Mg(2+)</name>
        <dbReference type="ChEBI" id="CHEBI:18420"/>
    </ligand>
</feature>
<dbReference type="Pfam" id="PF02696">
    <property type="entry name" value="SelO"/>
    <property type="match status" value="1"/>
</dbReference>
<feature type="binding site" evidence="8">
    <location>
        <position position="125"/>
    </location>
    <ligand>
        <name>ATP</name>
        <dbReference type="ChEBI" id="CHEBI:30616"/>
    </ligand>
</feature>
<dbReference type="EMBL" id="BNDS01000027">
    <property type="protein sequence ID" value="GHI00747.1"/>
    <property type="molecule type" value="Genomic_DNA"/>
</dbReference>
<keyword evidence="4 8" id="KW-0479">Metal-binding</keyword>
<comment type="catalytic activity">
    <reaction evidence="8">
        <text>L-threonyl-[protein] + ATP = 3-O-(5'-adenylyl)-L-threonyl-[protein] + diphosphate</text>
        <dbReference type="Rhea" id="RHEA:54292"/>
        <dbReference type="Rhea" id="RHEA-COMP:11060"/>
        <dbReference type="Rhea" id="RHEA-COMP:13847"/>
        <dbReference type="ChEBI" id="CHEBI:30013"/>
        <dbReference type="ChEBI" id="CHEBI:30616"/>
        <dbReference type="ChEBI" id="CHEBI:33019"/>
        <dbReference type="ChEBI" id="CHEBI:138113"/>
        <dbReference type="EC" id="2.7.7.108"/>
    </reaction>
</comment>
<dbReference type="PANTHER" id="PTHR12153:SF15">
    <property type="entry name" value="PROTEIN ADENYLYLTRANSFERASE SELO, MITOCHONDRIAL"/>
    <property type="match status" value="1"/>
</dbReference>
<evidence type="ECO:0000256" key="6">
    <source>
        <dbReference type="ARBA" id="ARBA00022840"/>
    </source>
</evidence>
<feature type="binding site" evidence="8">
    <location>
        <position position="91"/>
    </location>
    <ligand>
        <name>ATP</name>
        <dbReference type="ChEBI" id="CHEBI:30616"/>
    </ligand>
</feature>
<evidence type="ECO:0000256" key="1">
    <source>
        <dbReference type="ARBA" id="ARBA00009747"/>
    </source>
</evidence>
<evidence type="ECO:0000313" key="10">
    <source>
        <dbReference type="Proteomes" id="UP000637074"/>
    </source>
</evidence>
<accession>A0ABQ3N957</accession>
<sequence length="486" mass="54617">MGKDPGWNFDNSYTRLPKSFFSNQNPDPVRSPKLMILNEPLAVSLGLDIEVLKNEEGTEVFAGNWVPEGASPLAQAYAGHQFGHFTMLGDGRAMLLGEQITPSGERFDIQLKGSGRTPYSRGGDGRAALGPMLREYIISEAMHALGIPTTRSLAVVTTGESIYRETELPGAILTRIAASHLRVGTFEYAANWGTVQDLQILADYAIKRHYPEIEGAQNRYLSLLEELIKRQAALIAKWQLVGFIHGVMNTDNMTISGETIDYGPCAFMDSYDPATVFSSIDVQGRYAYGNQPYIGGWNLARFAEAILPLFDENEKQAVKLAEAAISEYGKLYQANWLSGMRQKLGIFNEEEQDESLIEDLLKLMQKHQADYTNTFRALTFDRQEETGLLETKEFSKWRERWQTRLSRQEQSKADLHQLMKNSNPAVIPRNHRVEEALDAALRQEDLSLTKRLLNVLSKPYAHTPEQADYCTLPASSNQPYRTFCGT</sequence>
<keyword evidence="6 8" id="KW-0067">ATP-binding</keyword>
<dbReference type="PANTHER" id="PTHR12153">
    <property type="entry name" value="SELENOPROTEIN O"/>
    <property type="match status" value="1"/>
</dbReference>
<reference evidence="9 10" key="1">
    <citation type="journal article" date="2022" name="Int. J. Syst. Evol. Microbiol.">
        <title>Neobacillus kokaensis sp. nov., isolated from soil.</title>
        <authorList>
            <person name="Yuki K."/>
            <person name="Matsubara H."/>
            <person name="Yamaguchi S."/>
        </authorList>
    </citation>
    <scope>NUCLEOTIDE SEQUENCE [LARGE SCALE GENOMIC DNA]</scope>
    <source>
        <strain evidence="9 10">LOB 377</strain>
    </source>
</reference>
<name>A0ABQ3N957_9BACI</name>
<dbReference type="EC" id="2.7.7.-" evidence="8"/>
<keyword evidence="2 8" id="KW-0808">Transferase</keyword>
<keyword evidence="10" id="KW-1185">Reference proteome</keyword>
<evidence type="ECO:0000256" key="2">
    <source>
        <dbReference type="ARBA" id="ARBA00022679"/>
    </source>
</evidence>
<feature type="binding site" evidence="8">
    <location>
        <position position="89"/>
    </location>
    <ligand>
        <name>ATP</name>
        <dbReference type="ChEBI" id="CHEBI:30616"/>
    </ligand>
</feature>
<feature type="binding site" evidence="8">
    <location>
        <position position="124"/>
    </location>
    <ligand>
        <name>ATP</name>
        <dbReference type="ChEBI" id="CHEBI:30616"/>
    </ligand>
</feature>
<feature type="binding site" evidence="8">
    <location>
        <position position="261"/>
    </location>
    <ligand>
        <name>ATP</name>
        <dbReference type="ChEBI" id="CHEBI:30616"/>
    </ligand>
</feature>
<feature type="binding site" evidence="8">
    <location>
        <position position="175"/>
    </location>
    <ligand>
        <name>ATP</name>
        <dbReference type="ChEBI" id="CHEBI:30616"/>
    </ligand>
</feature>
<dbReference type="NCBIfam" id="NF000658">
    <property type="entry name" value="PRK00029.1"/>
    <property type="match status" value="1"/>
</dbReference>
<comment type="caution">
    <text evidence="9">The sequence shown here is derived from an EMBL/GenBank/DDBJ whole genome shotgun (WGS) entry which is preliminary data.</text>
</comment>
<comment type="catalytic activity">
    <reaction evidence="8">
        <text>L-seryl-[protein] + UTP = O-(5'-uridylyl)-L-seryl-[protein] + diphosphate</text>
        <dbReference type="Rhea" id="RHEA:64604"/>
        <dbReference type="Rhea" id="RHEA-COMP:9863"/>
        <dbReference type="Rhea" id="RHEA-COMP:16635"/>
        <dbReference type="ChEBI" id="CHEBI:29999"/>
        <dbReference type="ChEBI" id="CHEBI:33019"/>
        <dbReference type="ChEBI" id="CHEBI:46398"/>
        <dbReference type="ChEBI" id="CHEBI:156051"/>
    </reaction>
</comment>